<proteinExistence type="predicted"/>
<dbReference type="InterPro" id="IPR023186">
    <property type="entry name" value="IUNH"/>
</dbReference>
<evidence type="ECO:0000256" key="3">
    <source>
        <dbReference type="SAM" id="MobiDB-lite"/>
    </source>
</evidence>
<dbReference type="Proteomes" id="UP000199236">
    <property type="component" value="Unassembled WGS sequence"/>
</dbReference>
<dbReference type="GO" id="GO:0008477">
    <property type="term" value="F:purine nucleosidase activity"/>
    <property type="evidence" value="ECO:0007669"/>
    <property type="project" value="TreeGrafter"/>
</dbReference>
<protein>
    <submittedName>
        <fullName evidence="5">Purine nucleosidase</fullName>
    </submittedName>
</protein>
<name>A0A1I5JU73_9HYPH</name>
<dbReference type="GO" id="GO:0005829">
    <property type="term" value="C:cytosol"/>
    <property type="evidence" value="ECO:0007669"/>
    <property type="project" value="TreeGrafter"/>
</dbReference>
<feature type="domain" description="Inosine/uridine-preferring nucleoside hydrolase" evidence="4">
    <location>
        <begin position="6"/>
        <end position="288"/>
    </location>
</feature>
<dbReference type="OrthoDB" id="9797882at2"/>
<organism evidence="5 6">
    <name type="scientific">Cohaesibacter marisflavi</name>
    <dbReference type="NCBI Taxonomy" id="655353"/>
    <lineage>
        <taxon>Bacteria</taxon>
        <taxon>Pseudomonadati</taxon>
        <taxon>Pseudomonadota</taxon>
        <taxon>Alphaproteobacteria</taxon>
        <taxon>Hyphomicrobiales</taxon>
        <taxon>Cohaesibacteraceae</taxon>
    </lineage>
</organism>
<dbReference type="AlphaFoldDB" id="A0A1I5JU73"/>
<keyword evidence="1" id="KW-0378">Hydrolase</keyword>
<dbReference type="GO" id="GO:0006152">
    <property type="term" value="P:purine nucleoside catabolic process"/>
    <property type="evidence" value="ECO:0007669"/>
    <property type="project" value="TreeGrafter"/>
</dbReference>
<dbReference type="Pfam" id="PF01156">
    <property type="entry name" value="IU_nuc_hydro"/>
    <property type="match status" value="1"/>
</dbReference>
<evidence type="ECO:0000313" key="6">
    <source>
        <dbReference type="Proteomes" id="UP000199236"/>
    </source>
</evidence>
<reference evidence="5 6" key="1">
    <citation type="submission" date="2016-10" db="EMBL/GenBank/DDBJ databases">
        <authorList>
            <person name="de Groot N.N."/>
        </authorList>
    </citation>
    <scope>NUCLEOTIDE SEQUENCE [LARGE SCALE GENOMIC DNA]</scope>
    <source>
        <strain evidence="5 6">CGMCC 1.9157</strain>
    </source>
</reference>
<dbReference type="Gene3D" id="3.90.245.10">
    <property type="entry name" value="Ribonucleoside hydrolase-like"/>
    <property type="match status" value="1"/>
</dbReference>
<dbReference type="InterPro" id="IPR036452">
    <property type="entry name" value="Ribo_hydro-like"/>
</dbReference>
<dbReference type="PANTHER" id="PTHR12304:SF4">
    <property type="entry name" value="URIDINE NUCLEOSIDASE"/>
    <property type="match status" value="1"/>
</dbReference>
<dbReference type="RefSeq" id="WP_090074785.1">
    <property type="nucleotide sequence ID" value="NZ_FOVR01000012.1"/>
</dbReference>
<sequence>MGKRIFLSSDPGIDDMAAILFALADRDIDLIGIGAVAGNVSMQTALENARFTCALAVPSCKVACYEGSSGPLLREQIYGAHKALGLFRDHLVDLESSLPAVEAGVDNAENSAALAMAQAIRDAAAMGNPITFVVTGPMTDLALAMKLAGKRACLEGIENIVAMGGAFEALGNRAPYAEMNMLSDPHAARMVCESGIALTLFPLDATWTCRLTHRDLDQIAREAGLVGQVFARLFRASDRENPELYGGPGGPVHDLLPVVWLVAPELFLTRRSRISVATGPELAGHTSRVRKKICSDTSSNEGCTLPHCIAEEVNSDGIRALFLDHLKSLAQTGRRTKSNKHQSLTNREEDLQ</sequence>
<gene>
    <name evidence="5" type="ORF">SAMN04488056_112102</name>
</gene>
<feature type="region of interest" description="Disordered" evidence="3">
    <location>
        <begin position="333"/>
        <end position="352"/>
    </location>
</feature>
<accession>A0A1I5JU73</accession>
<evidence type="ECO:0000256" key="2">
    <source>
        <dbReference type="ARBA" id="ARBA00023295"/>
    </source>
</evidence>
<evidence type="ECO:0000256" key="1">
    <source>
        <dbReference type="ARBA" id="ARBA00022801"/>
    </source>
</evidence>
<evidence type="ECO:0000259" key="4">
    <source>
        <dbReference type="Pfam" id="PF01156"/>
    </source>
</evidence>
<dbReference type="InterPro" id="IPR001910">
    <property type="entry name" value="Inosine/uridine_hydrolase_dom"/>
</dbReference>
<keyword evidence="6" id="KW-1185">Reference proteome</keyword>
<keyword evidence="2" id="KW-0326">Glycosidase</keyword>
<dbReference type="SUPFAM" id="SSF53590">
    <property type="entry name" value="Nucleoside hydrolase"/>
    <property type="match status" value="1"/>
</dbReference>
<dbReference type="PANTHER" id="PTHR12304">
    <property type="entry name" value="INOSINE-URIDINE PREFERRING NUCLEOSIDE HYDROLASE"/>
    <property type="match status" value="1"/>
</dbReference>
<dbReference type="EMBL" id="FOVR01000012">
    <property type="protein sequence ID" value="SFO76328.1"/>
    <property type="molecule type" value="Genomic_DNA"/>
</dbReference>
<dbReference type="STRING" id="655353.SAMN04488056_112102"/>
<evidence type="ECO:0000313" key="5">
    <source>
        <dbReference type="EMBL" id="SFO76328.1"/>
    </source>
</evidence>